<keyword evidence="4" id="KW-0804">Transcription</keyword>
<evidence type="ECO:0000259" key="5">
    <source>
        <dbReference type="PROSITE" id="PS50949"/>
    </source>
</evidence>
<evidence type="ECO:0000256" key="2">
    <source>
        <dbReference type="ARBA" id="ARBA00023015"/>
    </source>
</evidence>
<dbReference type="InterPro" id="IPR036390">
    <property type="entry name" value="WH_DNA-bd_sf"/>
</dbReference>
<dbReference type="Gene3D" id="1.10.10.10">
    <property type="entry name" value="Winged helix-like DNA-binding domain superfamily/Winged helix DNA-binding domain"/>
    <property type="match status" value="1"/>
</dbReference>
<protein>
    <submittedName>
        <fullName evidence="6">Winged helix-turn-helix transcriptional regulator</fullName>
    </submittedName>
</protein>
<accession>A0A6I5RPR3</accession>
<evidence type="ECO:0000313" key="7">
    <source>
        <dbReference type="Proteomes" id="UP000471751"/>
    </source>
</evidence>
<keyword evidence="1" id="KW-0663">Pyridoxal phosphate</keyword>
<keyword evidence="7" id="KW-1185">Reference proteome</keyword>
<dbReference type="AlphaFoldDB" id="A0A6I5RPR3"/>
<proteinExistence type="predicted"/>
<organism evidence="6 7">
    <name type="scientific">Pseudomonas laurentiana</name>
    <dbReference type="NCBI Taxonomy" id="2364649"/>
    <lineage>
        <taxon>Bacteria</taxon>
        <taxon>Pseudomonadati</taxon>
        <taxon>Pseudomonadota</taxon>
        <taxon>Gammaproteobacteria</taxon>
        <taxon>Pseudomonadales</taxon>
        <taxon>Pseudomonadaceae</taxon>
        <taxon>Pseudomonas</taxon>
    </lineage>
</organism>
<feature type="domain" description="HTH gntR-type" evidence="5">
    <location>
        <begin position="1"/>
        <end position="69"/>
    </location>
</feature>
<dbReference type="Proteomes" id="UP000471751">
    <property type="component" value="Unassembled WGS sequence"/>
</dbReference>
<dbReference type="Pfam" id="PF00392">
    <property type="entry name" value="GntR"/>
    <property type="match status" value="1"/>
</dbReference>
<gene>
    <name evidence="6" type="ORF">G3O07_09570</name>
</gene>
<keyword evidence="3" id="KW-0238">DNA-binding</keyword>
<evidence type="ECO:0000313" key="6">
    <source>
        <dbReference type="EMBL" id="NES09927.1"/>
    </source>
</evidence>
<dbReference type="EMBL" id="JAAHBT010000085">
    <property type="protein sequence ID" value="NES09927.1"/>
    <property type="molecule type" value="Genomic_DNA"/>
</dbReference>
<evidence type="ECO:0000256" key="4">
    <source>
        <dbReference type="ARBA" id="ARBA00023163"/>
    </source>
</evidence>
<evidence type="ECO:0000256" key="1">
    <source>
        <dbReference type="ARBA" id="ARBA00022898"/>
    </source>
</evidence>
<dbReference type="PROSITE" id="PS50949">
    <property type="entry name" value="HTH_GNTR"/>
    <property type="match status" value="1"/>
</dbReference>
<dbReference type="SUPFAM" id="SSF46785">
    <property type="entry name" value="Winged helix' DNA-binding domain"/>
    <property type="match status" value="1"/>
</dbReference>
<sequence>MKRYEKFADDIAELIRSGVLGPGQRVPSVRYASQTHGVSPSTVFQAYYLLERRGLIRARPRSGYFVNAHAPRQFNEPQVIEQASESTDV</sequence>
<evidence type="ECO:0000256" key="3">
    <source>
        <dbReference type="ARBA" id="ARBA00023125"/>
    </source>
</evidence>
<dbReference type="PANTHER" id="PTHR46577">
    <property type="entry name" value="HTH-TYPE TRANSCRIPTIONAL REGULATORY PROTEIN GABR"/>
    <property type="match status" value="1"/>
</dbReference>
<reference evidence="6 7" key="1">
    <citation type="submission" date="2020-02" db="EMBL/GenBank/DDBJ databases">
        <title>Broccoli isolated Pseudomonas sp.</title>
        <authorList>
            <person name="Fujikawa T."/>
            <person name="Sawada H."/>
        </authorList>
    </citation>
    <scope>NUCLEOTIDE SEQUENCE [LARGE SCALE GENOMIC DNA]</scope>
    <source>
        <strain evidence="6 7">JCM 32154</strain>
    </source>
</reference>
<dbReference type="InterPro" id="IPR036388">
    <property type="entry name" value="WH-like_DNA-bd_sf"/>
</dbReference>
<feature type="non-terminal residue" evidence="6">
    <location>
        <position position="89"/>
    </location>
</feature>
<dbReference type="InterPro" id="IPR051446">
    <property type="entry name" value="HTH_trans_reg/aminotransferase"/>
</dbReference>
<dbReference type="GO" id="GO:0003700">
    <property type="term" value="F:DNA-binding transcription factor activity"/>
    <property type="evidence" value="ECO:0007669"/>
    <property type="project" value="InterPro"/>
</dbReference>
<dbReference type="SMART" id="SM00345">
    <property type="entry name" value="HTH_GNTR"/>
    <property type="match status" value="1"/>
</dbReference>
<dbReference type="PANTHER" id="PTHR46577:SF1">
    <property type="entry name" value="HTH-TYPE TRANSCRIPTIONAL REGULATORY PROTEIN GABR"/>
    <property type="match status" value="1"/>
</dbReference>
<keyword evidence="2" id="KW-0805">Transcription regulation</keyword>
<comment type="caution">
    <text evidence="6">The sequence shown here is derived from an EMBL/GenBank/DDBJ whole genome shotgun (WGS) entry which is preliminary data.</text>
</comment>
<name>A0A6I5RPR3_9PSED</name>
<dbReference type="InterPro" id="IPR000524">
    <property type="entry name" value="Tscrpt_reg_HTH_GntR"/>
</dbReference>
<dbReference type="GO" id="GO:0003677">
    <property type="term" value="F:DNA binding"/>
    <property type="evidence" value="ECO:0007669"/>
    <property type="project" value="UniProtKB-KW"/>
</dbReference>
<dbReference type="CDD" id="cd07377">
    <property type="entry name" value="WHTH_GntR"/>
    <property type="match status" value="1"/>
</dbReference>